<dbReference type="EMBL" id="WIGM01000330">
    <property type="protein sequence ID" value="KAF6828731.1"/>
    <property type="molecule type" value="Genomic_DNA"/>
</dbReference>
<protein>
    <submittedName>
        <fullName evidence="1">Uncharacterized protein</fullName>
    </submittedName>
</protein>
<sequence>MLREELPNGRARGREGLGASTYSCAILKHRKSITSEFRQLSVQRSAGVVTQVLLPLSGQQANGGAQVLWDIGAPVPTRDPQVPSRQRDAGQLEIGNFILRITLGTELVTGGLTSDVPYLLISLDGLKTPPRDGASTVSLRPTGWDIGLNLLPRPTALDSSASPWSNCCIIPPALAFVRGASAALFPSARVKKDETPSVLV</sequence>
<name>A0A8H6KDG0_9PEZI</name>
<reference evidence="1" key="1">
    <citation type="journal article" date="2020" name="Phytopathology">
        <title>Genome Sequence Resources of Colletotrichum truncatum, C. plurivorum, C. musicola, and C. sojae: Four Species Pathogenic to Soybean (Glycine max).</title>
        <authorList>
            <person name="Rogerio F."/>
            <person name="Boufleur T.R."/>
            <person name="Ciampi-Guillardi M."/>
            <person name="Sukno S.A."/>
            <person name="Thon M.R."/>
            <person name="Massola Junior N.S."/>
            <person name="Baroncelli R."/>
        </authorList>
    </citation>
    <scope>NUCLEOTIDE SEQUENCE</scope>
    <source>
        <strain evidence="1">LFN0074</strain>
    </source>
</reference>
<dbReference type="Proteomes" id="UP000639643">
    <property type="component" value="Unassembled WGS sequence"/>
</dbReference>
<evidence type="ECO:0000313" key="1">
    <source>
        <dbReference type="EMBL" id="KAF6828731.1"/>
    </source>
</evidence>
<dbReference type="AlphaFoldDB" id="A0A8H6KDG0"/>
<keyword evidence="2" id="KW-1185">Reference proteome</keyword>
<accession>A0A8H6KDG0</accession>
<evidence type="ECO:0000313" key="2">
    <source>
        <dbReference type="Proteomes" id="UP000639643"/>
    </source>
</evidence>
<comment type="caution">
    <text evidence="1">The sequence shown here is derived from an EMBL/GenBank/DDBJ whole genome shotgun (WGS) entry which is preliminary data.</text>
</comment>
<gene>
    <name evidence="1" type="ORF">CMUS01_08469</name>
</gene>
<proteinExistence type="predicted"/>
<organism evidence="1 2">
    <name type="scientific">Colletotrichum musicola</name>
    <dbReference type="NCBI Taxonomy" id="2175873"/>
    <lineage>
        <taxon>Eukaryota</taxon>
        <taxon>Fungi</taxon>
        <taxon>Dikarya</taxon>
        <taxon>Ascomycota</taxon>
        <taxon>Pezizomycotina</taxon>
        <taxon>Sordariomycetes</taxon>
        <taxon>Hypocreomycetidae</taxon>
        <taxon>Glomerellales</taxon>
        <taxon>Glomerellaceae</taxon>
        <taxon>Colletotrichum</taxon>
        <taxon>Colletotrichum orchidearum species complex</taxon>
    </lineage>
</organism>